<protein>
    <recommendedName>
        <fullName evidence="2">PH domain-containing protein</fullName>
    </recommendedName>
</protein>
<dbReference type="PROSITE" id="PS50003">
    <property type="entry name" value="PH_DOMAIN"/>
    <property type="match status" value="1"/>
</dbReference>
<dbReference type="InterPro" id="IPR011993">
    <property type="entry name" value="PH-like_dom_sf"/>
</dbReference>
<dbReference type="Pfam" id="PF00169">
    <property type="entry name" value="PH"/>
    <property type="match status" value="1"/>
</dbReference>
<dbReference type="GO" id="GO:0007165">
    <property type="term" value="P:signal transduction"/>
    <property type="evidence" value="ECO:0007669"/>
    <property type="project" value="TreeGrafter"/>
</dbReference>
<dbReference type="SMART" id="SM00233">
    <property type="entry name" value="PH"/>
    <property type="match status" value="1"/>
</dbReference>
<dbReference type="EMBL" id="CAACVG010013491">
    <property type="protein sequence ID" value="VEN61923.1"/>
    <property type="molecule type" value="Genomic_DNA"/>
</dbReference>
<accession>A0A653DQW6</accession>
<name>A0A653DQW6_CALMS</name>
<dbReference type="InterPro" id="IPR001849">
    <property type="entry name" value="PH_domain"/>
</dbReference>
<dbReference type="Gene3D" id="2.30.29.30">
    <property type="entry name" value="Pleckstrin-homology domain (PH domain)/Phosphotyrosine-binding domain (PTB)"/>
    <property type="match status" value="1"/>
</dbReference>
<feature type="compositionally biased region" description="Basic and acidic residues" evidence="1">
    <location>
        <begin position="493"/>
        <end position="507"/>
    </location>
</feature>
<dbReference type="CDD" id="cd13384">
    <property type="entry name" value="PH_Gab2_2"/>
    <property type="match status" value="1"/>
</dbReference>
<dbReference type="PANTHER" id="PTHR45960">
    <property type="entry name" value="GRB2-ASSOCIATED-BINDING PROTEIN"/>
    <property type="match status" value="1"/>
</dbReference>
<dbReference type="AlphaFoldDB" id="A0A653DQW6"/>
<dbReference type="Proteomes" id="UP000410492">
    <property type="component" value="Unassembled WGS sequence"/>
</dbReference>
<feature type="region of interest" description="Disordered" evidence="1">
    <location>
        <begin position="419"/>
        <end position="527"/>
    </location>
</feature>
<sequence>MAKNPQDVVFEGWLTKSPPTKRIWRAKWRRRWFLLTHSGELPGQYILNYYTDRNCRKLKGVIDLDHCEQVDLGLKLDERKLKFDHVFDIKTPTRTYYLAADTENEMRSWVNCICRVCGLKSTSEEDDDGCPPDIEIIEEEPEHQRLTSLNNYNATPPISPVSTSPYIPISECITGKSPVFDPKDFKTLLEHNIKHSYFRTEKHIGHTNESYELPQHNYLNCINVSDPRFYDCPRKLIPSAVNTNTKGATEKDNSPLQSPTDSDSIFNDEDWVHNSSDLNNSRNTKPSDESAETELVIASQKSTKPDTSEVPVGPPPRPPKPLHILNLTPTKTSKDTEDDTSRSKEPQKKVLTDDMYDFPRSHHIENEVTLRRKHCYNNAAPVSCGDGTIFRYDISPKPSTSTGMVFQYDLEATELALQDEPPSPATSAHSRTSSTHAYSNLPSPQLMPPPAVNRELKPRRKLSDSQSSAEPQSPRGAPCVLRQLKPATPLQEVHSRKNFVAEEEPRKVRAAPSPTPPNLGRSHDSLLSQNGNEQIYHYLTGKMQYLDLDLEGSNGSGGTSGSMASKTVPLKQQEDTVYKKVDFEKTHAFNVTRSDLEKLRQEPVTSFKK</sequence>
<dbReference type="GO" id="GO:0005737">
    <property type="term" value="C:cytoplasm"/>
    <property type="evidence" value="ECO:0007669"/>
    <property type="project" value="TreeGrafter"/>
</dbReference>
<evidence type="ECO:0000256" key="1">
    <source>
        <dbReference type="SAM" id="MobiDB-lite"/>
    </source>
</evidence>
<dbReference type="InterPro" id="IPR046355">
    <property type="entry name" value="Gab1-4-like"/>
</dbReference>
<evidence type="ECO:0000313" key="3">
    <source>
        <dbReference type="EMBL" id="VEN61923.1"/>
    </source>
</evidence>
<evidence type="ECO:0000259" key="2">
    <source>
        <dbReference type="PROSITE" id="PS50003"/>
    </source>
</evidence>
<feature type="domain" description="PH" evidence="2">
    <location>
        <begin position="7"/>
        <end position="118"/>
    </location>
</feature>
<feature type="compositionally biased region" description="Pro residues" evidence="1">
    <location>
        <begin position="312"/>
        <end position="321"/>
    </location>
</feature>
<proteinExistence type="predicted"/>
<keyword evidence="4" id="KW-1185">Reference proteome</keyword>
<feature type="compositionally biased region" description="Polar residues" evidence="1">
    <location>
        <begin position="254"/>
        <end position="265"/>
    </location>
</feature>
<feature type="compositionally biased region" description="Basic and acidic residues" evidence="1">
    <location>
        <begin position="332"/>
        <end position="350"/>
    </location>
</feature>
<feature type="region of interest" description="Disordered" evidence="1">
    <location>
        <begin position="243"/>
        <end position="350"/>
    </location>
</feature>
<feature type="compositionally biased region" description="Low complexity" evidence="1">
    <location>
        <begin position="425"/>
        <end position="439"/>
    </location>
</feature>
<evidence type="ECO:0000313" key="4">
    <source>
        <dbReference type="Proteomes" id="UP000410492"/>
    </source>
</evidence>
<dbReference type="PANTHER" id="PTHR45960:SF2">
    <property type="entry name" value="PROTEIN DAUGHTER OF SEVENLESS"/>
    <property type="match status" value="1"/>
</dbReference>
<dbReference type="GO" id="GO:0035591">
    <property type="term" value="F:signaling adaptor activity"/>
    <property type="evidence" value="ECO:0007669"/>
    <property type="project" value="TreeGrafter"/>
</dbReference>
<feature type="compositionally biased region" description="Polar residues" evidence="1">
    <location>
        <begin position="273"/>
        <end position="284"/>
    </location>
</feature>
<organism evidence="3 4">
    <name type="scientific">Callosobruchus maculatus</name>
    <name type="common">Southern cowpea weevil</name>
    <name type="synonym">Pulse bruchid</name>
    <dbReference type="NCBI Taxonomy" id="64391"/>
    <lineage>
        <taxon>Eukaryota</taxon>
        <taxon>Metazoa</taxon>
        <taxon>Ecdysozoa</taxon>
        <taxon>Arthropoda</taxon>
        <taxon>Hexapoda</taxon>
        <taxon>Insecta</taxon>
        <taxon>Pterygota</taxon>
        <taxon>Neoptera</taxon>
        <taxon>Endopterygota</taxon>
        <taxon>Coleoptera</taxon>
        <taxon>Polyphaga</taxon>
        <taxon>Cucujiformia</taxon>
        <taxon>Chrysomeloidea</taxon>
        <taxon>Chrysomelidae</taxon>
        <taxon>Bruchinae</taxon>
        <taxon>Bruchini</taxon>
        <taxon>Callosobruchus</taxon>
    </lineage>
</organism>
<dbReference type="OrthoDB" id="67516at2759"/>
<reference evidence="3 4" key="1">
    <citation type="submission" date="2019-01" db="EMBL/GenBank/DDBJ databases">
        <authorList>
            <person name="Sayadi A."/>
        </authorList>
    </citation>
    <scope>NUCLEOTIDE SEQUENCE [LARGE SCALE GENOMIC DNA]</scope>
</reference>
<gene>
    <name evidence="3" type="ORF">CALMAC_LOCUS19200</name>
</gene>
<dbReference type="SUPFAM" id="SSF50729">
    <property type="entry name" value="PH domain-like"/>
    <property type="match status" value="1"/>
</dbReference>